<protein>
    <submittedName>
        <fullName evidence="2">Uma2 family endonuclease</fullName>
    </submittedName>
</protein>
<dbReference type="PANTHER" id="PTHR34107:SF4">
    <property type="entry name" value="SLL1222 PROTEIN"/>
    <property type="match status" value="1"/>
</dbReference>
<dbReference type="CDD" id="cd06260">
    <property type="entry name" value="DUF820-like"/>
    <property type="match status" value="1"/>
</dbReference>
<proteinExistence type="predicted"/>
<evidence type="ECO:0000313" key="2">
    <source>
        <dbReference type="EMBL" id="MFC4124974.1"/>
    </source>
</evidence>
<keyword evidence="2" id="KW-0378">Hydrolase</keyword>
<name>A0ABV8L3H7_9NOCA</name>
<dbReference type="InterPro" id="IPR008538">
    <property type="entry name" value="Uma2"/>
</dbReference>
<dbReference type="SUPFAM" id="SSF52980">
    <property type="entry name" value="Restriction endonuclease-like"/>
    <property type="match status" value="1"/>
</dbReference>
<accession>A0ABV8L3H7</accession>
<evidence type="ECO:0000259" key="1">
    <source>
        <dbReference type="Pfam" id="PF05685"/>
    </source>
</evidence>
<sequence>MVSIHDWAHADNLQPEPITVDVWRELPEEFCRQVEVVNGQAVRCESPSRAHQKAAHRLLTMLENAAREYMAEDPSACLDANQDFDVLLWEVPHATIRRPDVALFDCVPPEVRPVPARSLRIAVEIISPGNVKTDRLEKMAEYAAAGIPWYWLVSVDDSAVTSIEAYGLDHTVGHYRHARTLRPGTGFALDLPIRVTLDWEQLTDLVL</sequence>
<evidence type="ECO:0000313" key="3">
    <source>
        <dbReference type="Proteomes" id="UP001595767"/>
    </source>
</evidence>
<keyword evidence="2" id="KW-0540">Nuclease</keyword>
<dbReference type="InterPro" id="IPR011335">
    <property type="entry name" value="Restrct_endonuc-II-like"/>
</dbReference>
<dbReference type="PANTHER" id="PTHR34107">
    <property type="entry name" value="SLL0198 PROTEIN-RELATED"/>
    <property type="match status" value="1"/>
</dbReference>
<dbReference type="Pfam" id="PF05685">
    <property type="entry name" value="Uma2"/>
    <property type="match status" value="1"/>
</dbReference>
<keyword evidence="3" id="KW-1185">Reference proteome</keyword>
<dbReference type="EMBL" id="JBHSBA010000003">
    <property type="protein sequence ID" value="MFC4124974.1"/>
    <property type="molecule type" value="Genomic_DNA"/>
</dbReference>
<feature type="domain" description="Putative restriction endonuclease" evidence="1">
    <location>
        <begin position="32"/>
        <end position="191"/>
    </location>
</feature>
<dbReference type="Proteomes" id="UP001595767">
    <property type="component" value="Unassembled WGS sequence"/>
</dbReference>
<gene>
    <name evidence="2" type="ORF">ACFOW8_08550</name>
</gene>
<organism evidence="2 3">
    <name type="scientific">Nocardia rhizosphaerae</name>
    <dbReference type="NCBI Taxonomy" id="1691571"/>
    <lineage>
        <taxon>Bacteria</taxon>
        <taxon>Bacillati</taxon>
        <taxon>Actinomycetota</taxon>
        <taxon>Actinomycetes</taxon>
        <taxon>Mycobacteriales</taxon>
        <taxon>Nocardiaceae</taxon>
        <taxon>Nocardia</taxon>
    </lineage>
</organism>
<reference evidence="3" key="1">
    <citation type="journal article" date="2019" name="Int. J. Syst. Evol. Microbiol.">
        <title>The Global Catalogue of Microorganisms (GCM) 10K type strain sequencing project: providing services to taxonomists for standard genome sequencing and annotation.</title>
        <authorList>
            <consortium name="The Broad Institute Genomics Platform"/>
            <consortium name="The Broad Institute Genome Sequencing Center for Infectious Disease"/>
            <person name="Wu L."/>
            <person name="Ma J."/>
        </authorList>
    </citation>
    <scope>NUCLEOTIDE SEQUENCE [LARGE SCALE GENOMIC DNA]</scope>
    <source>
        <strain evidence="3">CGMCC 4.7204</strain>
    </source>
</reference>
<comment type="caution">
    <text evidence="2">The sequence shown here is derived from an EMBL/GenBank/DDBJ whole genome shotgun (WGS) entry which is preliminary data.</text>
</comment>
<dbReference type="GO" id="GO:0004519">
    <property type="term" value="F:endonuclease activity"/>
    <property type="evidence" value="ECO:0007669"/>
    <property type="project" value="UniProtKB-KW"/>
</dbReference>
<dbReference type="InterPro" id="IPR012296">
    <property type="entry name" value="Nuclease_put_TT1808"/>
</dbReference>
<dbReference type="RefSeq" id="WP_378547954.1">
    <property type="nucleotide sequence ID" value="NZ_JBHSBA010000003.1"/>
</dbReference>
<keyword evidence="2" id="KW-0255">Endonuclease</keyword>
<dbReference type="Gene3D" id="3.90.1570.10">
    <property type="entry name" value="tt1808, chain A"/>
    <property type="match status" value="1"/>
</dbReference>